<sequence>MFPSLGGCCCWRRRSCIPHIITHQREELEQQPSLHQQPGRQQVELQPHGLTLTSSPLVTPVVSSRGSIFCNCAIARSNQSLFFLLLLCFLYVL</sequence>
<dbReference type="EMBL" id="BT068947">
    <property type="protein sequence ID" value="ACN35844.1"/>
    <property type="molecule type" value="mRNA"/>
</dbReference>
<evidence type="ECO:0000313" key="1">
    <source>
        <dbReference type="EMBL" id="ACN35844.1"/>
    </source>
</evidence>
<proteinExistence type="evidence at transcript level"/>
<dbReference type="HOGENOM" id="CLU_2402912_0_0_1"/>
<protein>
    <submittedName>
        <fullName evidence="1">Uncharacterized protein</fullName>
    </submittedName>
</protein>
<dbReference type="AlphaFoldDB" id="C0PKX8"/>
<accession>C0PKX8</accession>
<reference evidence="1" key="2">
    <citation type="submission" date="2012-06" db="EMBL/GenBank/DDBJ databases">
        <authorList>
            <person name="Yu Y."/>
            <person name="Currie J."/>
            <person name="Lomeli R."/>
            <person name="Angelova A."/>
            <person name="Collura K."/>
            <person name="Wissotski M."/>
            <person name="Campos D."/>
            <person name="Kudrna D."/>
            <person name="Golser W."/>
            <person name="Ashely E."/>
            <person name="Descour A."/>
            <person name="Fernandes J."/>
            <person name="Soderlund C."/>
            <person name="Walbot V."/>
        </authorList>
    </citation>
    <scope>NUCLEOTIDE SEQUENCE</scope>
    <source>
        <strain evidence="1">B73</strain>
    </source>
</reference>
<organism evidence="1">
    <name type="scientific">Zea mays</name>
    <name type="common">Maize</name>
    <dbReference type="NCBI Taxonomy" id="4577"/>
    <lineage>
        <taxon>Eukaryota</taxon>
        <taxon>Viridiplantae</taxon>
        <taxon>Streptophyta</taxon>
        <taxon>Embryophyta</taxon>
        <taxon>Tracheophyta</taxon>
        <taxon>Spermatophyta</taxon>
        <taxon>Magnoliopsida</taxon>
        <taxon>Liliopsida</taxon>
        <taxon>Poales</taxon>
        <taxon>Poaceae</taxon>
        <taxon>PACMAD clade</taxon>
        <taxon>Panicoideae</taxon>
        <taxon>Andropogonodae</taxon>
        <taxon>Andropogoneae</taxon>
        <taxon>Tripsacinae</taxon>
        <taxon>Zea</taxon>
    </lineage>
</organism>
<name>C0PKX8_MAIZE</name>
<reference evidence="1" key="1">
    <citation type="journal article" date="2009" name="PLoS Genet.">
        <title>Sequencing, mapping, and analysis of 27,455 maize full-length cDNAs.</title>
        <authorList>
            <person name="Soderlund C."/>
            <person name="Descour A."/>
            <person name="Kudrna D."/>
            <person name="Bomhoff M."/>
            <person name="Boyd L."/>
            <person name="Currie J."/>
            <person name="Angelova A."/>
            <person name="Collura K."/>
            <person name="Wissotski M."/>
            <person name="Ashley E."/>
            <person name="Morrow D."/>
            <person name="Fernandes J."/>
            <person name="Walbot V."/>
            <person name="Yu Y."/>
        </authorList>
    </citation>
    <scope>NUCLEOTIDE SEQUENCE</scope>
    <source>
        <strain evidence="1">B73</strain>
    </source>
</reference>